<keyword evidence="1" id="KW-0560">Oxidoreductase</keyword>
<accession>A0A2H5F0U1</accession>
<name>A0A2H5F0U1_9RHOB</name>
<dbReference type="PANTHER" id="PTHR13847">
    <property type="entry name" value="SARCOSINE DEHYDROGENASE-RELATED"/>
    <property type="match status" value="1"/>
</dbReference>
<proteinExistence type="predicted"/>
<dbReference type="GO" id="GO:0005737">
    <property type="term" value="C:cytoplasm"/>
    <property type="evidence" value="ECO:0007669"/>
    <property type="project" value="TreeGrafter"/>
</dbReference>
<dbReference type="AlphaFoldDB" id="A0A2H5F0U1"/>
<keyword evidence="2" id="KW-0812">Transmembrane</keyword>
<dbReference type="EMBL" id="CP025430">
    <property type="protein sequence ID" value="AUH65156.1"/>
    <property type="molecule type" value="Genomic_DNA"/>
</dbReference>
<gene>
    <name evidence="4" type="ORF">CX676_14040</name>
</gene>
<dbReference type="Proteomes" id="UP000234530">
    <property type="component" value="Chromosome"/>
</dbReference>
<keyword evidence="2" id="KW-1133">Transmembrane helix</keyword>
<keyword evidence="2" id="KW-0472">Membrane</keyword>
<organism evidence="4 5">
    <name type="scientific">Paracoccus zhejiangensis</name>
    <dbReference type="NCBI Taxonomy" id="1077935"/>
    <lineage>
        <taxon>Bacteria</taxon>
        <taxon>Pseudomonadati</taxon>
        <taxon>Pseudomonadota</taxon>
        <taxon>Alphaproteobacteria</taxon>
        <taxon>Rhodobacterales</taxon>
        <taxon>Paracoccaceae</taxon>
        <taxon>Paracoccus</taxon>
    </lineage>
</organism>
<reference evidence="4 5" key="1">
    <citation type="journal article" date="2013" name="Antonie Van Leeuwenhoek">
        <title>Paracoccus zhejiangensis sp. nov., isolated from activated sludge in wastewater-treatment system.</title>
        <authorList>
            <person name="Wu Z.G."/>
            <person name="Zhang D.F."/>
            <person name="Liu Y.L."/>
            <person name="Wang F."/>
            <person name="Jiang X."/>
            <person name="Li C."/>
            <person name="Li S.P."/>
            <person name="Hong Q."/>
            <person name="Li W.J."/>
        </authorList>
    </citation>
    <scope>NUCLEOTIDE SEQUENCE [LARGE SCALE GENOMIC DNA]</scope>
    <source>
        <strain evidence="4 5">J6</strain>
    </source>
</reference>
<dbReference type="RefSeq" id="WP_101753183.1">
    <property type="nucleotide sequence ID" value="NZ_CP025430.1"/>
</dbReference>
<dbReference type="OrthoDB" id="9815989at2"/>
<dbReference type="KEGG" id="pzh:CX676_14040"/>
<feature type="transmembrane region" description="Helical" evidence="2">
    <location>
        <begin position="12"/>
        <end position="32"/>
    </location>
</feature>
<dbReference type="PANTHER" id="PTHR13847:SF289">
    <property type="entry name" value="GLYCINE OXIDASE"/>
    <property type="match status" value="1"/>
</dbReference>
<evidence type="ECO:0000259" key="3">
    <source>
        <dbReference type="Pfam" id="PF01266"/>
    </source>
</evidence>
<dbReference type="InterPro" id="IPR036188">
    <property type="entry name" value="FAD/NAD-bd_sf"/>
</dbReference>
<keyword evidence="5" id="KW-1185">Reference proteome</keyword>
<evidence type="ECO:0000313" key="4">
    <source>
        <dbReference type="EMBL" id="AUH65156.1"/>
    </source>
</evidence>
<protein>
    <submittedName>
        <fullName evidence="4">FAD-dependent oxidoreductase</fullName>
    </submittedName>
</protein>
<dbReference type="InterPro" id="IPR006076">
    <property type="entry name" value="FAD-dep_OxRdtase"/>
</dbReference>
<sequence>MTLPDLGSTPRIKVDALIVGGGFFGICIALFLRSVTRSILLVETLPQLMERASRVNQARVHTGFHYPRSALTAGRSLVLHRRFARDFPEAIHDRFEMLYAISARQSKISAKRFFRMFAEMDAPIAVAGPRDTALFDQNRIRGVFSCTEHAFDYQKLRQQLASHVDAAGIEIRLGTSAIDIHETEQAARVTLSDGTEVSAEYVFDVSYSRLNQLRHAASLPLLELKHEAAEVALFSVPPELERLGVTVMDGPFFSSMPFPSAGLHSLTHVRYTPGASWVDDSSRLTGQMDRTAIERAGDSRARFMQQDAARYLPMMAEAIWQRSLHETKTVLQRSEGDDARPILYRRDRDSRLISILGAKLDNIYDLFDQVRRCEPRFADACDALVSAR</sequence>
<dbReference type="GO" id="GO:0016491">
    <property type="term" value="F:oxidoreductase activity"/>
    <property type="evidence" value="ECO:0007669"/>
    <property type="project" value="UniProtKB-KW"/>
</dbReference>
<evidence type="ECO:0000256" key="1">
    <source>
        <dbReference type="ARBA" id="ARBA00023002"/>
    </source>
</evidence>
<dbReference type="Gene3D" id="3.50.50.60">
    <property type="entry name" value="FAD/NAD(P)-binding domain"/>
    <property type="match status" value="1"/>
</dbReference>
<evidence type="ECO:0000256" key="2">
    <source>
        <dbReference type="SAM" id="Phobius"/>
    </source>
</evidence>
<evidence type="ECO:0000313" key="5">
    <source>
        <dbReference type="Proteomes" id="UP000234530"/>
    </source>
</evidence>
<feature type="domain" description="FAD dependent oxidoreductase" evidence="3">
    <location>
        <begin position="15"/>
        <end position="319"/>
    </location>
</feature>
<dbReference type="Gene3D" id="3.30.9.10">
    <property type="entry name" value="D-Amino Acid Oxidase, subunit A, domain 2"/>
    <property type="match status" value="1"/>
</dbReference>
<dbReference type="Pfam" id="PF01266">
    <property type="entry name" value="DAO"/>
    <property type="match status" value="1"/>
</dbReference>
<dbReference type="SUPFAM" id="SSF51905">
    <property type="entry name" value="FAD/NAD(P)-binding domain"/>
    <property type="match status" value="1"/>
</dbReference>